<dbReference type="AlphaFoldDB" id="A0A3N4JKF1"/>
<evidence type="ECO:0000313" key="2">
    <source>
        <dbReference type="Proteomes" id="UP000276215"/>
    </source>
</evidence>
<sequence>MSVKPYLKEPMMPYEDCMLLAIEQYYEEYKLSSNSQSQYPTPSVHAIMEAYSVARSTLGHRLHGCSSWQEAAQRRLKMTSGEEEAIEEWCLTVASWCMPLRVKMLHNMSEQLLWG</sequence>
<proteinExistence type="predicted"/>
<evidence type="ECO:0000313" key="1">
    <source>
        <dbReference type="EMBL" id="RPA96890.1"/>
    </source>
</evidence>
<name>A0A3N4JKF1_9PEZI</name>
<dbReference type="EMBL" id="ML120410">
    <property type="protein sequence ID" value="RPA96890.1"/>
    <property type="molecule type" value="Genomic_DNA"/>
</dbReference>
<gene>
    <name evidence="1" type="ORF">L873DRAFT_1845142</name>
</gene>
<accession>A0A3N4JKF1</accession>
<keyword evidence="2" id="KW-1185">Reference proteome</keyword>
<protein>
    <recommendedName>
        <fullName evidence="3">HTH CENPB-type domain-containing protein</fullName>
    </recommendedName>
</protein>
<evidence type="ECO:0008006" key="3">
    <source>
        <dbReference type="Google" id="ProtNLM"/>
    </source>
</evidence>
<dbReference type="Proteomes" id="UP000276215">
    <property type="component" value="Unassembled WGS sequence"/>
</dbReference>
<reference evidence="1 2" key="1">
    <citation type="journal article" date="2018" name="Nat. Ecol. Evol.">
        <title>Pezizomycetes genomes reveal the molecular basis of ectomycorrhizal truffle lifestyle.</title>
        <authorList>
            <person name="Murat C."/>
            <person name="Payen T."/>
            <person name="Noel B."/>
            <person name="Kuo A."/>
            <person name="Morin E."/>
            <person name="Chen J."/>
            <person name="Kohler A."/>
            <person name="Krizsan K."/>
            <person name="Balestrini R."/>
            <person name="Da Silva C."/>
            <person name="Montanini B."/>
            <person name="Hainaut M."/>
            <person name="Levati E."/>
            <person name="Barry K.W."/>
            <person name="Belfiori B."/>
            <person name="Cichocki N."/>
            <person name="Clum A."/>
            <person name="Dockter R.B."/>
            <person name="Fauchery L."/>
            <person name="Guy J."/>
            <person name="Iotti M."/>
            <person name="Le Tacon F."/>
            <person name="Lindquist E.A."/>
            <person name="Lipzen A."/>
            <person name="Malagnac F."/>
            <person name="Mello A."/>
            <person name="Molinier V."/>
            <person name="Miyauchi S."/>
            <person name="Poulain J."/>
            <person name="Riccioni C."/>
            <person name="Rubini A."/>
            <person name="Sitrit Y."/>
            <person name="Splivallo R."/>
            <person name="Traeger S."/>
            <person name="Wang M."/>
            <person name="Zifcakova L."/>
            <person name="Wipf D."/>
            <person name="Zambonelli A."/>
            <person name="Paolocci F."/>
            <person name="Nowrousian M."/>
            <person name="Ottonello S."/>
            <person name="Baldrian P."/>
            <person name="Spatafora J.W."/>
            <person name="Henrissat B."/>
            <person name="Nagy L.G."/>
            <person name="Aury J.M."/>
            <person name="Wincker P."/>
            <person name="Grigoriev I.V."/>
            <person name="Bonfante P."/>
            <person name="Martin F.M."/>
        </authorList>
    </citation>
    <scope>NUCLEOTIDE SEQUENCE [LARGE SCALE GENOMIC DNA]</scope>
    <source>
        <strain evidence="1 2">120613-1</strain>
    </source>
</reference>
<organism evidence="1 2">
    <name type="scientific">Choiromyces venosus 120613-1</name>
    <dbReference type="NCBI Taxonomy" id="1336337"/>
    <lineage>
        <taxon>Eukaryota</taxon>
        <taxon>Fungi</taxon>
        <taxon>Dikarya</taxon>
        <taxon>Ascomycota</taxon>
        <taxon>Pezizomycotina</taxon>
        <taxon>Pezizomycetes</taxon>
        <taxon>Pezizales</taxon>
        <taxon>Tuberaceae</taxon>
        <taxon>Choiromyces</taxon>
    </lineage>
</organism>